<evidence type="ECO:0000313" key="3">
    <source>
        <dbReference type="Proteomes" id="UP001499951"/>
    </source>
</evidence>
<evidence type="ECO:0000256" key="1">
    <source>
        <dbReference type="SAM" id="SignalP"/>
    </source>
</evidence>
<dbReference type="SUPFAM" id="SSF52833">
    <property type="entry name" value="Thioredoxin-like"/>
    <property type="match status" value="2"/>
</dbReference>
<dbReference type="EMBL" id="BAAADD010000007">
    <property type="protein sequence ID" value="GAA0576797.1"/>
    <property type="molecule type" value="Genomic_DNA"/>
</dbReference>
<name>A0ABN1EX51_9PROT</name>
<dbReference type="InterPro" id="IPR036249">
    <property type="entry name" value="Thioredoxin-like_sf"/>
</dbReference>
<evidence type="ECO:0000313" key="2">
    <source>
        <dbReference type="EMBL" id="GAA0576797.1"/>
    </source>
</evidence>
<dbReference type="Proteomes" id="UP001499951">
    <property type="component" value="Unassembled WGS sequence"/>
</dbReference>
<dbReference type="Pfam" id="PF06764">
    <property type="entry name" value="DUF1223"/>
    <property type="match status" value="2"/>
</dbReference>
<feature type="chain" id="PRO_5046098251" evidence="1">
    <location>
        <begin position="25"/>
        <end position="295"/>
    </location>
</feature>
<dbReference type="InterPro" id="IPR010634">
    <property type="entry name" value="DUF1223"/>
</dbReference>
<protein>
    <submittedName>
        <fullName evidence="2">DUF1223 domain-containing protein</fullName>
    </submittedName>
</protein>
<reference evidence="2 3" key="1">
    <citation type="journal article" date="2019" name="Int. J. Syst. Evol. Microbiol.">
        <title>The Global Catalogue of Microorganisms (GCM) 10K type strain sequencing project: providing services to taxonomists for standard genome sequencing and annotation.</title>
        <authorList>
            <consortium name="The Broad Institute Genomics Platform"/>
            <consortium name="The Broad Institute Genome Sequencing Center for Infectious Disease"/>
            <person name="Wu L."/>
            <person name="Ma J."/>
        </authorList>
    </citation>
    <scope>NUCLEOTIDE SEQUENCE [LARGE SCALE GENOMIC DNA]</scope>
    <source>
        <strain evidence="2 3">JCM 15089</strain>
    </source>
</reference>
<sequence length="295" mass="31527">MVTCMKIAAAALALFTFTAASAPAGSGASVESRPIVVEVYTSQGCSSCVAANLMAAKVAQKPGVLLLSFPVTYWDMFGWKDTLASEENTRRQKAYANALRRGGVYTPQMIVDGVKDVPAAREDAVSYALALASMTRDDGQTPDVNTPAIARRDGPSSDVTFVAAMRVKTPMRAAWSVPVQVSKRPNNLRVVVDRVPEAVRHGNVDATIWLFRVRSMAQVKIGGGENNGKTVAYRNVVTNIANVGRWRGEPLTITVPKAGNTVPAHDAIAVVVQQSGYGRVLGATMVNNATFYAPW</sequence>
<dbReference type="PANTHER" id="PTHR36057">
    <property type="match status" value="1"/>
</dbReference>
<gene>
    <name evidence="2" type="ORF">GCM10008942_27090</name>
</gene>
<keyword evidence="1" id="KW-0732">Signal</keyword>
<proteinExistence type="predicted"/>
<keyword evidence="3" id="KW-1185">Reference proteome</keyword>
<accession>A0ABN1EX51</accession>
<organism evidence="2 3">
    <name type="scientific">Rhizomicrobium electricum</name>
    <dbReference type="NCBI Taxonomy" id="480070"/>
    <lineage>
        <taxon>Bacteria</taxon>
        <taxon>Pseudomonadati</taxon>
        <taxon>Pseudomonadota</taxon>
        <taxon>Alphaproteobacteria</taxon>
        <taxon>Micropepsales</taxon>
        <taxon>Micropepsaceae</taxon>
        <taxon>Rhizomicrobium</taxon>
    </lineage>
</organism>
<dbReference type="PANTHER" id="PTHR36057:SF1">
    <property type="entry name" value="LIPOPROTEIN LIPID ATTACHMENT SITE-LIKE PROTEIN, PUTATIVE (DUF1223)-RELATED"/>
    <property type="match status" value="1"/>
</dbReference>
<feature type="signal peptide" evidence="1">
    <location>
        <begin position="1"/>
        <end position="24"/>
    </location>
</feature>
<comment type="caution">
    <text evidence="2">The sequence shown here is derived from an EMBL/GenBank/DDBJ whole genome shotgun (WGS) entry which is preliminary data.</text>
</comment>